<gene>
    <name evidence="7" type="ORF">H010_19017</name>
</gene>
<dbReference type="PRINTS" id="PR00469">
    <property type="entry name" value="PNDRDTASEII"/>
</dbReference>
<dbReference type="SUPFAM" id="SSF51905">
    <property type="entry name" value="FAD/NAD(P)-binding domain"/>
    <property type="match status" value="1"/>
</dbReference>
<dbReference type="Pfam" id="PF07992">
    <property type="entry name" value="Pyr_redox_2"/>
    <property type="match status" value="1"/>
</dbReference>
<accession>A0A9X4SD16</accession>
<evidence type="ECO:0000259" key="3">
    <source>
        <dbReference type="Pfam" id="PF01571"/>
    </source>
</evidence>
<dbReference type="InterPro" id="IPR027266">
    <property type="entry name" value="TrmE/GcvT-like"/>
</dbReference>
<dbReference type="InterPro" id="IPR042204">
    <property type="entry name" value="2Fe-2S-bd_N"/>
</dbReference>
<dbReference type="RefSeq" id="WP_068167924.1">
    <property type="nucleotide sequence ID" value="NZ_AOGK01000019.1"/>
</dbReference>
<dbReference type="SUPFAM" id="SSF101790">
    <property type="entry name" value="Aminomethyltransferase beta-barrel domain"/>
    <property type="match status" value="1"/>
</dbReference>
<dbReference type="NCBIfam" id="TIGR01372">
    <property type="entry name" value="soxA"/>
    <property type="match status" value="1"/>
</dbReference>
<dbReference type="Pfam" id="PF08669">
    <property type="entry name" value="GCV_T_C"/>
    <property type="match status" value="1"/>
</dbReference>
<evidence type="ECO:0000259" key="6">
    <source>
        <dbReference type="Pfam" id="PF17806"/>
    </source>
</evidence>
<comment type="caution">
    <text evidence="7">The sequence shown here is derived from an EMBL/GenBank/DDBJ whole genome shotgun (WGS) entry which is preliminary data.</text>
</comment>
<dbReference type="Gene3D" id="3.50.50.60">
    <property type="entry name" value="FAD/NAD(P)-binding domain"/>
    <property type="match status" value="2"/>
</dbReference>
<comment type="similarity">
    <text evidence="1">Belongs to the GcvT family.</text>
</comment>
<dbReference type="Pfam" id="PF17806">
    <property type="entry name" value="SO_alpha_A3"/>
    <property type="match status" value="1"/>
</dbReference>
<feature type="domain" description="GCVT N-terminal" evidence="3">
    <location>
        <begin position="613"/>
        <end position="884"/>
    </location>
</feature>
<dbReference type="GO" id="GO:0008115">
    <property type="term" value="F:sarcosine oxidase activity"/>
    <property type="evidence" value="ECO:0007669"/>
    <property type="project" value="InterPro"/>
</dbReference>
<dbReference type="SUPFAM" id="SSF103025">
    <property type="entry name" value="Folate-binding domain"/>
    <property type="match status" value="1"/>
</dbReference>
<dbReference type="InterPro" id="IPR041854">
    <property type="entry name" value="BFD-like_2Fe2S-bd_dom_sf"/>
</dbReference>
<evidence type="ECO:0000313" key="8">
    <source>
        <dbReference type="Proteomes" id="UP001152876"/>
    </source>
</evidence>
<dbReference type="EMBL" id="AOGK01000019">
    <property type="protein sequence ID" value="MDG5977358.1"/>
    <property type="molecule type" value="Genomic_DNA"/>
</dbReference>
<dbReference type="Pfam" id="PF01571">
    <property type="entry name" value="GCV_T"/>
    <property type="match status" value="1"/>
</dbReference>
<feature type="domain" description="Aminomethyltransferase C-terminal" evidence="5">
    <location>
        <begin position="903"/>
        <end position="989"/>
    </location>
</feature>
<keyword evidence="8" id="KW-1185">Reference proteome</keyword>
<dbReference type="PANTHER" id="PTHR43757">
    <property type="entry name" value="AMINOMETHYLTRANSFERASE"/>
    <property type="match status" value="1"/>
</dbReference>
<dbReference type="InterPro" id="IPR028896">
    <property type="entry name" value="GcvT/YgfZ/DmdA"/>
</dbReference>
<dbReference type="Pfam" id="PF13510">
    <property type="entry name" value="Fer2_4"/>
    <property type="match status" value="1"/>
</dbReference>
<organism evidence="7 8">
    <name type="scientific">Hydrogenophaga taeniospiralis CCUG 15921</name>
    <dbReference type="NCBI Taxonomy" id="1281780"/>
    <lineage>
        <taxon>Bacteria</taxon>
        <taxon>Pseudomonadati</taxon>
        <taxon>Pseudomonadota</taxon>
        <taxon>Betaproteobacteria</taxon>
        <taxon>Burkholderiales</taxon>
        <taxon>Comamonadaceae</taxon>
        <taxon>Hydrogenophaga</taxon>
    </lineage>
</organism>
<dbReference type="InterPro" id="IPR029043">
    <property type="entry name" value="GcvT/YgfZ_C"/>
</dbReference>
<evidence type="ECO:0000259" key="4">
    <source>
        <dbReference type="Pfam" id="PF07992"/>
    </source>
</evidence>
<keyword evidence="2" id="KW-0560">Oxidoreductase</keyword>
<dbReference type="Gene3D" id="3.10.20.440">
    <property type="entry name" value="2Fe-2S iron-sulphur cluster binding domain, sarcosine oxidase, alpha subunit, N-terminal domain"/>
    <property type="match status" value="1"/>
</dbReference>
<evidence type="ECO:0000259" key="5">
    <source>
        <dbReference type="Pfam" id="PF08669"/>
    </source>
</evidence>
<dbReference type="AlphaFoldDB" id="A0A9X4SD16"/>
<dbReference type="InterPro" id="IPR023753">
    <property type="entry name" value="FAD/NAD-binding_dom"/>
</dbReference>
<dbReference type="InterPro" id="IPR041117">
    <property type="entry name" value="SoxA_A3"/>
</dbReference>
<dbReference type="Proteomes" id="UP001152876">
    <property type="component" value="Unassembled WGS sequence"/>
</dbReference>
<protein>
    <submittedName>
        <fullName evidence="7">Sarcosine oxidase subunit alpha</fullName>
    </submittedName>
</protein>
<dbReference type="InterPro" id="IPR036188">
    <property type="entry name" value="FAD/NAD-bd_sf"/>
</dbReference>
<dbReference type="PRINTS" id="PR00368">
    <property type="entry name" value="FADPNR"/>
</dbReference>
<feature type="domain" description="FAD/NAD(P)-binding" evidence="4">
    <location>
        <begin position="168"/>
        <end position="428"/>
    </location>
</feature>
<evidence type="ECO:0000256" key="2">
    <source>
        <dbReference type="ARBA" id="ARBA00023002"/>
    </source>
</evidence>
<sequence>MTARLSTGGRIDRRRTLNFNFNGRAYQGLEGDTLASALLANGVSMVARSWKYHRPRGILSAGVEEPNALVQLFDGARTVPNARMTEVALVEGLSARSIHAKPSIEFDTGAVNGWFSRLIPAGFYYKTFMASQAAWHFFEKHIRAASGLGHSPTEHDPDRYDKRYAHCDVLVVGAGIAGLTAALTAARAGARVVLCDEQAEAGGWLLSSDEQVDGQSAAQWVAQALAELAALPDVTVLPRTTAFGYQDHDLVTLVERRGDHLPAERAPVFRERLWRVRAKRVVIATGAHERPLVFGNNDLPGIMLAGAVSTYIRRYAVLPGRNAVVFTNNDAGYDAALALKAAGASVQVVDARAQPSGSLSQRAKAQGISVLAGHVITEARGGQRVSGVLVQAIDGQDRLSGSVRDIACDLVALSGGVSPVVHLQCQAGSKAVWNDAQAAFLPGAPAQSEISAGACAGQLTLKASADDGAAAGAQALKALGLSAGAAAAPAVAAQDAGSIRALWLVPHAKPVSRAPKQFVDLQNDVAASDIHLAVREGFESIEHVKRYTAMGFGTEQGKTGNINGMGIVAQALGKSIPQVGTTTFRPNYTPVTFGAVAGLELGDAFDPIRTTAMHEWHVKQGALFEDVGQWKRPWYYPKPGEDLHAAVARETLAVRNGVGTLDGSTLGKIDIQGPDASVLLNWIYSNAWSKLEIGKCRYGLMLDENGMVFDDGVTVRLAENHYLMHTTSGGAARVLAWMERWLQTEWPHLKVFLTSATDHWSTSIVAGPKSRAVLQKICSDVDFDDAAFPFMSYREGTVAGFKARIMRISFSGERCYEVNVAANDGLKVWEAIHAAGAEFNITPYGTETMHVLRAEKGYIIIGQDTDGSVTPMDLGMGGLVTKTKDCLGKRSLTREDTARTDRKQLVGLLPDDPAFVLTEGAQILNEAPTGPTAPMVGHVTSSYMSPTLKRSIAMALVKGGLTRMGEKVYVSMQGGRTATATIASPVFFDPKAERQNA</sequence>
<dbReference type="InterPro" id="IPR006277">
    <property type="entry name" value="Sarcosine_oxidase_asu"/>
</dbReference>
<dbReference type="GO" id="GO:0046653">
    <property type="term" value="P:tetrahydrofolate metabolic process"/>
    <property type="evidence" value="ECO:0007669"/>
    <property type="project" value="InterPro"/>
</dbReference>
<dbReference type="PIRSF" id="PIRSF037980">
    <property type="entry name" value="SoxA"/>
    <property type="match status" value="1"/>
</dbReference>
<dbReference type="Gene3D" id="3.30.1360.120">
    <property type="entry name" value="Probable tRNA modification gtpase trme, domain 1"/>
    <property type="match status" value="1"/>
</dbReference>
<dbReference type="Gene3D" id="1.10.10.1100">
    <property type="entry name" value="BFD-like [2Fe-2S]-binding domain"/>
    <property type="match status" value="1"/>
</dbReference>
<evidence type="ECO:0000313" key="7">
    <source>
        <dbReference type="EMBL" id="MDG5977358.1"/>
    </source>
</evidence>
<dbReference type="InterPro" id="IPR006222">
    <property type="entry name" value="GCVT_N"/>
</dbReference>
<proteinExistence type="inferred from homology"/>
<name>A0A9X4SD16_9BURK</name>
<reference evidence="7" key="1">
    <citation type="submission" date="2013-01" db="EMBL/GenBank/DDBJ databases">
        <title>Genome draft of Hydrogenophaga taeniospiralis 2K1.</title>
        <authorList>
            <person name="Gomila M."/>
            <person name="Lalucat J."/>
        </authorList>
    </citation>
    <scope>NUCLEOTIDE SEQUENCE</scope>
    <source>
        <strain evidence="7">CCUG 15921</strain>
    </source>
</reference>
<dbReference type="OrthoDB" id="5287468at2"/>
<dbReference type="PANTHER" id="PTHR43757:SF2">
    <property type="entry name" value="AMINOMETHYLTRANSFERASE, MITOCHONDRIAL"/>
    <property type="match status" value="1"/>
</dbReference>
<feature type="domain" description="SoxA A3" evidence="6">
    <location>
        <begin position="515"/>
        <end position="598"/>
    </location>
</feature>
<evidence type="ECO:0000256" key="1">
    <source>
        <dbReference type="ARBA" id="ARBA00008609"/>
    </source>
</evidence>
<dbReference type="InterPro" id="IPR013977">
    <property type="entry name" value="GcvT_C"/>
</dbReference>